<feature type="chain" id="PRO_5002812370" evidence="2">
    <location>
        <begin position="25"/>
        <end position="65"/>
    </location>
</feature>
<dbReference type="KEGG" id="dgr:6564933"/>
<sequence>MRLTISYFLTLLLVLFCSNAYVNAMPQGPCGPPPSGPPPSGPRPSGRPPGGGPCGSPPSTTAATG</sequence>
<reference evidence="3 4" key="1">
    <citation type="journal article" date="2007" name="Nature">
        <title>Evolution of genes and genomes on the Drosophila phylogeny.</title>
        <authorList>
            <consortium name="Drosophila 12 Genomes Consortium"/>
            <person name="Clark A.G."/>
            <person name="Eisen M.B."/>
            <person name="Smith D.R."/>
            <person name="Bergman C.M."/>
            <person name="Oliver B."/>
            <person name="Markow T.A."/>
            <person name="Kaufman T.C."/>
            <person name="Kellis M."/>
            <person name="Gelbart W."/>
            <person name="Iyer V.N."/>
            <person name="Pollard D.A."/>
            <person name="Sackton T.B."/>
            <person name="Larracuente A.M."/>
            <person name="Singh N.D."/>
            <person name="Abad J.P."/>
            <person name="Abt D.N."/>
            <person name="Adryan B."/>
            <person name="Aguade M."/>
            <person name="Akashi H."/>
            <person name="Anderson W.W."/>
            <person name="Aquadro C.F."/>
            <person name="Ardell D.H."/>
            <person name="Arguello R."/>
            <person name="Artieri C.G."/>
            <person name="Barbash D.A."/>
            <person name="Barker D."/>
            <person name="Barsanti P."/>
            <person name="Batterham P."/>
            <person name="Batzoglou S."/>
            <person name="Begun D."/>
            <person name="Bhutkar A."/>
            <person name="Blanco E."/>
            <person name="Bosak S.A."/>
            <person name="Bradley R.K."/>
            <person name="Brand A.D."/>
            <person name="Brent M.R."/>
            <person name="Brooks A.N."/>
            <person name="Brown R.H."/>
            <person name="Butlin R.K."/>
            <person name="Caggese C."/>
            <person name="Calvi B.R."/>
            <person name="Bernardo de Carvalho A."/>
            <person name="Caspi A."/>
            <person name="Castrezana S."/>
            <person name="Celniker S.E."/>
            <person name="Chang J.L."/>
            <person name="Chapple C."/>
            <person name="Chatterji S."/>
            <person name="Chinwalla A."/>
            <person name="Civetta A."/>
            <person name="Clifton S.W."/>
            <person name="Comeron J.M."/>
            <person name="Costello J.C."/>
            <person name="Coyne J.A."/>
            <person name="Daub J."/>
            <person name="David R.G."/>
            <person name="Delcher A.L."/>
            <person name="Delehaunty K."/>
            <person name="Do C.B."/>
            <person name="Ebling H."/>
            <person name="Edwards K."/>
            <person name="Eickbush T."/>
            <person name="Evans J.D."/>
            <person name="Filipski A."/>
            <person name="Findeiss S."/>
            <person name="Freyhult E."/>
            <person name="Fulton L."/>
            <person name="Fulton R."/>
            <person name="Garcia A.C."/>
            <person name="Gardiner A."/>
            <person name="Garfield D.A."/>
            <person name="Garvin B.E."/>
            <person name="Gibson G."/>
            <person name="Gilbert D."/>
            <person name="Gnerre S."/>
            <person name="Godfrey J."/>
            <person name="Good R."/>
            <person name="Gotea V."/>
            <person name="Gravely B."/>
            <person name="Greenberg A.J."/>
            <person name="Griffiths-Jones S."/>
            <person name="Gross S."/>
            <person name="Guigo R."/>
            <person name="Gustafson E.A."/>
            <person name="Haerty W."/>
            <person name="Hahn M.W."/>
            <person name="Halligan D.L."/>
            <person name="Halpern A.L."/>
            <person name="Halter G.M."/>
            <person name="Han M.V."/>
            <person name="Heger A."/>
            <person name="Hillier L."/>
            <person name="Hinrichs A.S."/>
            <person name="Holmes I."/>
            <person name="Hoskins R.A."/>
            <person name="Hubisz M.J."/>
            <person name="Hultmark D."/>
            <person name="Huntley M.A."/>
            <person name="Jaffe D.B."/>
            <person name="Jagadeeshan S."/>
            <person name="Jeck W.R."/>
            <person name="Johnson J."/>
            <person name="Jones C.D."/>
            <person name="Jordan W.C."/>
            <person name="Karpen G.H."/>
            <person name="Kataoka E."/>
            <person name="Keightley P.D."/>
            <person name="Kheradpour P."/>
            <person name="Kirkness E.F."/>
            <person name="Koerich L.B."/>
            <person name="Kristiansen K."/>
            <person name="Kudrna D."/>
            <person name="Kulathinal R.J."/>
            <person name="Kumar S."/>
            <person name="Kwok R."/>
            <person name="Lander E."/>
            <person name="Langley C.H."/>
            <person name="Lapoint R."/>
            <person name="Lazzaro B.P."/>
            <person name="Lee S.J."/>
            <person name="Levesque L."/>
            <person name="Li R."/>
            <person name="Lin C.F."/>
            <person name="Lin M.F."/>
            <person name="Lindblad-Toh K."/>
            <person name="Llopart A."/>
            <person name="Long M."/>
            <person name="Low L."/>
            <person name="Lozovsky E."/>
            <person name="Lu J."/>
            <person name="Luo M."/>
            <person name="Machado C.A."/>
            <person name="Makalowski W."/>
            <person name="Marzo M."/>
            <person name="Matsuda M."/>
            <person name="Matzkin L."/>
            <person name="McAllister B."/>
            <person name="McBride C.S."/>
            <person name="McKernan B."/>
            <person name="McKernan K."/>
            <person name="Mendez-Lago M."/>
            <person name="Minx P."/>
            <person name="Mollenhauer M.U."/>
            <person name="Montooth K."/>
            <person name="Mount S.M."/>
            <person name="Mu X."/>
            <person name="Myers E."/>
            <person name="Negre B."/>
            <person name="Newfeld S."/>
            <person name="Nielsen R."/>
            <person name="Noor M.A."/>
            <person name="O'Grady P."/>
            <person name="Pachter L."/>
            <person name="Papaceit M."/>
            <person name="Parisi M.J."/>
            <person name="Parisi M."/>
            <person name="Parts L."/>
            <person name="Pedersen J.S."/>
            <person name="Pesole G."/>
            <person name="Phillippy A.M."/>
            <person name="Ponting C.P."/>
            <person name="Pop M."/>
            <person name="Porcelli D."/>
            <person name="Powell J.R."/>
            <person name="Prohaska S."/>
            <person name="Pruitt K."/>
            <person name="Puig M."/>
            <person name="Quesneville H."/>
            <person name="Ram K.R."/>
            <person name="Rand D."/>
            <person name="Rasmussen M.D."/>
            <person name="Reed L.K."/>
            <person name="Reenan R."/>
            <person name="Reily A."/>
            <person name="Remington K.A."/>
            <person name="Rieger T.T."/>
            <person name="Ritchie M.G."/>
            <person name="Robin C."/>
            <person name="Rogers Y.H."/>
            <person name="Rohde C."/>
            <person name="Rozas J."/>
            <person name="Rubenfield M.J."/>
            <person name="Ruiz A."/>
            <person name="Russo S."/>
            <person name="Salzberg S.L."/>
            <person name="Sanchez-Gracia A."/>
            <person name="Saranga D.J."/>
            <person name="Sato H."/>
            <person name="Schaeffer S.W."/>
            <person name="Schatz M.C."/>
            <person name="Schlenke T."/>
            <person name="Schwartz R."/>
            <person name="Segarra C."/>
            <person name="Singh R.S."/>
            <person name="Sirot L."/>
            <person name="Sirota M."/>
            <person name="Sisneros N.B."/>
            <person name="Smith C.D."/>
            <person name="Smith T.F."/>
            <person name="Spieth J."/>
            <person name="Stage D.E."/>
            <person name="Stark A."/>
            <person name="Stephan W."/>
            <person name="Strausberg R.L."/>
            <person name="Strempel S."/>
            <person name="Sturgill D."/>
            <person name="Sutton G."/>
            <person name="Sutton G.G."/>
            <person name="Tao W."/>
            <person name="Teichmann S."/>
            <person name="Tobari Y.N."/>
            <person name="Tomimura Y."/>
            <person name="Tsolas J.M."/>
            <person name="Valente V.L."/>
            <person name="Venter E."/>
            <person name="Venter J.C."/>
            <person name="Vicario S."/>
            <person name="Vieira F.G."/>
            <person name="Vilella A.J."/>
            <person name="Villasante A."/>
            <person name="Walenz B."/>
            <person name="Wang J."/>
            <person name="Wasserman M."/>
            <person name="Watts T."/>
            <person name="Wilson D."/>
            <person name="Wilson R.K."/>
            <person name="Wing R.A."/>
            <person name="Wolfner M.F."/>
            <person name="Wong A."/>
            <person name="Wong G.K."/>
            <person name="Wu C.I."/>
            <person name="Wu G."/>
            <person name="Yamamoto D."/>
            <person name="Yang H.P."/>
            <person name="Yang S.P."/>
            <person name="Yorke J.A."/>
            <person name="Yoshida K."/>
            <person name="Zdobnov E."/>
            <person name="Zhang P."/>
            <person name="Zhang Y."/>
            <person name="Zimin A.V."/>
            <person name="Baldwin J."/>
            <person name="Abdouelleil A."/>
            <person name="Abdulkadir J."/>
            <person name="Abebe A."/>
            <person name="Abera B."/>
            <person name="Abreu J."/>
            <person name="Acer S.C."/>
            <person name="Aftuck L."/>
            <person name="Alexander A."/>
            <person name="An P."/>
            <person name="Anderson E."/>
            <person name="Anderson S."/>
            <person name="Arachi H."/>
            <person name="Azer M."/>
            <person name="Bachantsang P."/>
            <person name="Barry A."/>
            <person name="Bayul T."/>
            <person name="Berlin A."/>
            <person name="Bessette D."/>
            <person name="Bloom T."/>
            <person name="Blye J."/>
            <person name="Boguslavskiy L."/>
            <person name="Bonnet C."/>
            <person name="Boukhgalter B."/>
            <person name="Bourzgui I."/>
            <person name="Brown A."/>
            <person name="Cahill P."/>
            <person name="Channer S."/>
            <person name="Cheshatsang Y."/>
            <person name="Chuda L."/>
            <person name="Citroen M."/>
            <person name="Collymore A."/>
            <person name="Cooke P."/>
            <person name="Costello M."/>
            <person name="D'Aco K."/>
            <person name="Daza R."/>
            <person name="De Haan G."/>
            <person name="DeGray S."/>
            <person name="DeMaso C."/>
            <person name="Dhargay N."/>
            <person name="Dooley K."/>
            <person name="Dooley E."/>
            <person name="Doricent M."/>
            <person name="Dorje P."/>
            <person name="Dorjee K."/>
            <person name="Dupes A."/>
            <person name="Elong R."/>
            <person name="Falk J."/>
            <person name="Farina A."/>
            <person name="Faro S."/>
            <person name="Ferguson D."/>
            <person name="Fisher S."/>
            <person name="Foley C.D."/>
            <person name="Franke A."/>
            <person name="Friedrich D."/>
            <person name="Gadbois L."/>
            <person name="Gearin G."/>
            <person name="Gearin C.R."/>
            <person name="Giannoukos G."/>
            <person name="Goode T."/>
            <person name="Graham J."/>
            <person name="Grandbois E."/>
            <person name="Grewal S."/>
            <person name="Gyaltsen K."/>
            <person name="Hafez N."/>
            <person name="Hagos B."/>
            <person name="Hall J."/>
            <person name="Henson C."/>
            <person name="Hollinger A."/>
            <person name="Honan T."/>
            <person name="Huard M.D."/>
            <person name="Hughes L."/>
            <person name="Hurhula B."/>
            <person name="Husby M.E."/>
            <person name="Kamat A."/>
            <person name="Kanga B."/>
            <person name="Kashin S."/>
            <person name="Khazanovich D."/>
            <person name="Kisner P."/>
            <person name="Lance K."/>
            <person name="Lara M."/>
            <person name="Lee W."/>
            <person name="Lennon N."/>
            <person name="Letendre F."/>
            <person name="LeVine R."/>
            <person name="Lipovsky A."/>
            <person name="Liu X."/>
            <person name="Liu J."/>
            <person name="Liu S."/>
            <person name="Lokyitsang T."/>
            <person name="Lokyitsang Y."/>
            <person name="Lubonja R."/>
            <person name="Lui A."/>
            <person name="MacDonald P."/>
            <person name="Magnisalis V."/>
            <person name="Maru K."/>
            <person name="Matthews C."/>
            <person name="McCusker W."/>
            <person name="McDonough S."/>
            <person name="Mehta T."/>
            <person name="Meldrim J."/>
            <person name="Meneus L."/>
            <person name="Mihai O."/>
            <person name="Mihalev A."/>
            <person name="Mihova T."/>
            <person name="Mittelman R."/>
            <person name="Mlenga V."/>
            <person name="Montmayeur A."/>
            <person name="Mulrain L."/>
            <person name="Navidi A."/>
            <person name="Naylor J."/>
            <person name="Negash T."/>
            <person name="Nguyen T."/>
            <person name="Nguyen N."/>
            <person name="Nicol R."/>
            <person name="Norbu C."/>
            <person name="Norbu N."/>
            <person name="Novod N."/>
            <person name="O'Neill B."/>
            <person name="Osman S."/>
            <person name="Markiewicz E."/>
            <person name="Oyono O.L."/>
            <person name="Patti C."/>
            <person name="Phunkhang P."/>
            <person name="Pierre F."/>
            <person name="Priest M."/>
            <person name="Raghuraman S."/>
            <person name="Rege F."/>
            <person name="Reyes R."/>
            <person name="Rise C."/>
            <person name="Rogov P."/>
            <person name="Ross K."/>
            <person name="Ryan E."/>
            <person name="Settipalli S."/>
            <person name="Shea T."/>
            <person name="Sherpa N."/>
            <person name="Shi L."/>
            <person name="Shih D."/>
            <person name="Sparrow T."/>
            <person name="Spaulding J."/>
            <person name="Stalker J."/>
            <person name="Stange-Thomann N."/>
            <person name="Stavropoulos S."/>
            <person name="Stone C."/>
            <person name="Strader C."/>
            <person name="Tesfaye S."/>
            <person name="Thomson T."/>
            <person name="Thoulutsang Y."/>
            <person name="Thoulutsang D."/>
            <person name="Topham K."/>
            <person name="Topping I."/>
            <person name="Tsamla T."/>
            <person name="Vassiliev H."/>
            <person name="Vo A."/>
            <person name="Wangchuk T."/>
            <person name="Wangdi T."/>
            <person name="Weiand M."/>
            <person name="Wilkinson J."/>
            <person name="Wilson A."/>
            <person name="Yadav S."/>
            <person name="Young G."/>
            <person name="Yu Q."/>
            <person name="Zembek L."/>
            <person name="Zhong D."/>
            <person name="Zimmer A."/>
            <person name="Zwirko Z."/>
            <person name="Jaffe D.B."/>
            <person name="Alvarez P."/>
            <person name="Brockman W."/>
            <person name="Butler J."/>
            <person name="Chin C."/>
            <person name="Gnerre S."/>
            <person name="Grabherr M."/>
            <person name="Kleber M."/>
            <person name="Mauceli E."/>
            <person name="MacCallum I."/>
        </authorList>
    </citation>
    <scope>NUCLEOTIDE SEQUENCE [LARGE SCALE GENOMIC DNA]</scope>
    <source>
        <strain evidence="4">Tucson 15287-2541.00</strain>
    </source>
</reference>
<dbReference type="Proteomes" id="UP000001070">
    <property type="component" value="Unassembled WGS sequence"/>
</dbReference>
<dbReference type="HOGENOM" id="CLU_2851994_0_0_1"/>
<dbReference type="AlphaFoldDB" id="B4JLD8"/>
<name>B4JLD8_DROGR</name>
<feature type="compositionally biased region" description="Pro residues" evidence="1">
    <location>
        <begin position="29"/>
        <end position="51"/>
    </location>
</feature>
<feature type="signal peptide" evidence="2">
    <location>
        <begin position="1"/>
        <end position="24"/>
    </location>
</feature>
<dbReference type="eggNOG" id="ENOG502TBAV">
    <property type="taxonomic scope" value="Eukaryota"/>
</dbReference>
<evidence type="ECO:0000313" key="3">
    <source>
        <dbReference type="EMBL" id="EDW00391.1"/>
    </source>
</evidence>
<organism evidence="4">
    <name type="scientific">Drosophila grimshawi</name>
    <name type="common">Hawaiian fruit fly</name>
    <name type="synonym">Idiomyia grimshawi</name>
    <dbReference type="NCBI Taxonomy" id="7222"/>
    <lineage>
        <taxon>Eukaryota</taxon>
        <taxon>Metazoa</taxon>
        <taxon>Ecdysozoa</taxon>
        <taxon>Arthropoda</taxon>
        <taxon>Hexapoda</taxon>
        <taxon>Insecta</taxon>
        <taxon>Pterygota</taxon>
        <taxon>Neoptera</taxon>
        <taxon>Endopterygota</taxon>
        <taxon>Diptera</taxon>
        <taxon>Brachycera</taxon>
        <taxon>Muscomorpha</taxon>
        <taxon>Ephydroidea</taxon>
        <taxon>Drosophilidae</taxon>
        <taxon>Drosophila</taxon>
        <taxon>Hawaiian Drosophila</taxon>
    </lineage>
</organism>
<evidence type="ECO:0000313" key="4">
    <source>
        <dbReference type="Proteomes" id="UP000001070"/>
    </source>
</evidence>
<gene>
    <name evidence="3" type="primary">Dgri\GH12840</name>
    <name evidence="3" type="ORF">Dgri_GH12840</name>
</gene>
<evidence type="ECO:0000256" key="2">
    <source>
        <dbReference type="SAM" id="SignalP"/>
    </source>
</evidence>
<dbReference type="EMBL" id="CH916370">
    <property type="protein sequence ID" value="EDW00391.1"/>
    <property type="molecule type" value="Genomic_DNA"/>
</dbReference>
<proteinExistence type="predicted"/>
<feature type="region of interest" description="Disordered" evidence="1">
    <location>
        <begin position="27"/>
        <end position="65"/>
    </location>
</feature>
<evidence type="ECO:0000256" key="1">
    <source>
        <dbReference type="SAM" id="MobiDB-lite"/>
    </source>
</evidence>
<accession>B4JLD8</accession>
<dbReference type="OMA" id="MPQGPCG"/>
<keyword evidence="4" id="KW-1185">Reference proteome</keyword>
<protein>
    <submittedName>
        <fullName evidence="3">GH12840</fullName>
    </submittedName>
</protein>
<dbReference type="InParanoid" id="B4JLD8"/>
<keyword evidence="2" id="KW-0732">Signal</keyword>